<reference evidence="2 3" key="1">
    <citation type="journal article" date="2014" name="Agronomy (Basel)">
        <title>A Draft Genome Sequence for Ensete ventricosum, the Drought-Tolerant Tree Against Hunger.</title>
        <authorList>
            <person name="Harrison J."/>
            <person name="Moore K.A."/>
            <person name="Paszkiewicz K."/>
            <person name="Jones T."/>
            <person name="Grant M."/>
            <person name="Ambacheew D."/>
            <person name="Muzemil S."/>
            <person name="Studholme D.J."/>
        </authorList>
    </citation>
    <scope>NUCLEOTIDE SEQUENCE [LARGE SCALE GENOMIC DNA]</scope>
</reference>
<feature type="non-terminal residue" evidence="2">
    <location>
        <position position="1"/>
    </location>
</feature>
<organism evidence="2 3">
    <name type="scientific">Ensete ventricosum</name>
    <name type="common">Abyssinian banana</name>
    <name type="synonym">Musa ensete</name>
    <dbReference type="NCBI Taxonomy" id="4639"/>
    <lineage>
        <taxon>Eukaryota</taxon>
        <taxon>Viridiplantae</taxon>
        <taxon>Streptophyta</taxon>
        <taxon>Embryophyta</taxon>
        <taxon>Tracheophyta</taxon>
        <taxon>Spermatophyta</taxon>
        <taxon>Magnoliopsida</taxon>
        <taxon>Liliopsida</taxon>
        <taxon>Zingiberales</taxon>
        <taxon>Musaceae</taxon>
        <taxon>Ensete</taxon>
    </lineage>
</organism>
<dbReference type="EMBL" id="AMZH03021285">
    <property type="protein sequence ID" value="RRT38363.1"/>
    <property type="molecule type" value="Genomic_DNA"/>
</dbReference>
<evidence type="ECO:0000313" key="2">
    <source>
        <dbReference type="EMBL" id="RRT38363.1"/>
    </source>
</evidence>
<name>A0A426XFY7_ENSVE</name>
<dbReference type="Proteomes" id="UP000287651">
    <property type="component" value="Unassembled WGS sequence"/>
</dbReference>
<protein>
    <submittedName>
        <fullName evidence="2">Uncharacterized protein</fullName>
    </submittedName>
</protein>
<comment type="caution">
    <text evidence="2">The sequence shown here is derived from an EMBL/GenBank/DDBJ whole genome shotgun (WGS) entry which is preliminary data.</text>
</comment>
<evidence type="ECO:0000256" key="1">
    <source>
        <dbReference type="SAM" id="MobiDB-lite"/>
    </source>
</evidence>
<sequence length="61" mass="6837">REDREDERGGYQRYTSSELISPHEVGLKALHVAEVHLIRVDQPNTGGLKSFARDRGAPHPS</sequence>
<feature type="compositionally biased region" description="Basic and acidic residues" evidence="1">
    <location>
        <begin position="51"/>
        <end position="61"/>
    </location>
</feature>
<feature type="region of interest" description="Disordered" evidence="1">
    <location>
        <begin position="42"/>
        <end position="61"/>
    </location>
</feature>
<accession>A0A426XFY7</accession>
<dbReference type="AlphaFoldDB" id="A0A426XFY7"/>
<proteinExistence type="predicted"/>
<gene>
    <name evidence="2" type="ORF">B296_00057292</name>
</gene>
<evidence type="ECO:0000313" key="3">
    <source>
        <dbReference type="Proteomes" id="UP000287651"/>
    </source>
</evidence>